<sequence>MVANNAFMIEEIKEKVKKETKNQERIEIVKNAINLGLDDEAISKLIGLSIEEVAKMRVKN</sequence>
<organism evidence="1 2">
    <name type="scientific">Clostridium gelidum</name>
    <dbReference type="NCBI Taxonomy" id="704125"/>
    <lineage>
        <taxon>Bacteria</taxon>
        <taxon>Bacillati</taxon>
        <taxon>Bacillota</taxon>
        <taxon>Clostridia</taxon>
        <taxon>Eubacteriales</taxon>
        <taxon>Clostridiaceae</taxon>
        <taxon>Clostridium</taxon>
    </lineage>
</organism>
<protein>
    <recommendedName>
        <fullName evidence="3">Transposase</fullName>
    </recommendedName>
</protein>
<evidence type="ECO:0000313" key="2">
    <source>
        <dbReference type="Proteomes" id="UP000824633"/>
    </source>
</evidence>
<evidence type="ECO:0000313" key="1">
    <source>
        <dbReference type="EMBL" id="BCZ45857.1"/>
    </source>
</evidence>
<dbReference type="RefSeq" id="WP_224037400.1">
    <property type="nucleotide sequence ID" value="NZ_AP024849.1"/>
</dbReference>
<dbReference type="Proteomes" id="UP000824633">
    <property type="component" value="Chromosome"/>
</dbReference>
<gene>
    <name evidence="1" type="ORF">psyc5s11_19240</name>
</gene>
<name>A0ABM7T1T5_9CLOT</name>
<accession>A0ABM7T1T5</accession>
<dbReference type="EMBL" id="AP024849">
    <property type="protein sequence ID" value="BCZ45857.1"/>
    <property type="molecule type" value="Genomic_DNA"/>
</dbReference>
<keyword evidence="2" id="KW-1185">Reference proteome</keyword>
<proteinExistence type="predicted"/>
<reference evidence="2" key="1">
    <citation type="submission" date="2021-07" db="EMBL/GenBank/DDBJ databases">
        <title>Complete genome sequencing of a Clostridium isolate.</title>
        <authorList>
            <person name="Ueki A."/>
            <person name="Tonouchi A."/>
        </authorList>
    </citation>
    <scope>NUCLEOTIDE SEQUENCE [LARGE SCALE GENOMIC DNA]</scope>
    <source>
        <strain evidence="2">C5S11</strain>
    </source>
</reference>
<evidence type="ECO:0008006" key="3">
    <source>
        <dbReference type="Google" id="ProtNLM"/>
    </source>
</evidence>